<sequence>MGSPGHVLHSSSRRPPTSPQSRLRSLAQYPANHSPSARNRRCSGVPPSQHLPTRQLSMRSRSLDGLLDDPTPEPPCHNEKEKQLLRECEQYLSAQELDSNTEQREGDVPDNEAQTCPTNLDLDTVSTSSSDEARTRISKGSHLSLPLPSTGEPKRKRNFMDRCVNKVRSLMRK</sequence>
<keyword evidence="3" id="KW-1185">Reference proteome</keyword>
<dbReference type="EMBL" id="NEVH01002992">
    <property type="protein sequence ID" value="PNF40973.1"/>
    <property type="molecule type" value="Genomic_DNA"/>
</dbReference>
<protein>
    <submittedName>
        <fullName evidence="2">Uncharacterized protein</fullName>
    </submittedName>
</protein>
<accession>A0A2J7RJH1</accession>
<dbReference type="Proteomes" id="UP000235965">
    <property type="component" value="Unassembled WGS sequence"/>
</dbReference>
<gene>
    <name evidence="2" type="ORF">B7P43_G08812</name>
</gene>
<organism evidence="2 3">
    <name type="scientific">Cryptotermes secundus</name>
    <dbReference type="NCBI Taxonomy" id="105785"/>
    <lineage>
        <taxon>Eukaryota</taxon>
        <taxon>Metazoa</taxon>
        <taxon>Ecdysozoa</taxon>
        <taxon>Arthropoda</taxon>
        <taxon>Hexapoda</taxon>
        <taxon>Insecta</taxon>
        <taxon>Pterygota</taxon>
        <taxon>Neoptera</taxon>
        <taxon>Polyneoptera</taxon>
        <taxon>Dictyoptera</taxon>
        <taxon>Blattodea</taxon>
        <taxon>Blattoidea</taxon>
        <taxon>Termitoidae</taxon>
        <taxon>Kalotermitidae</taxon>
        <taxon>Cryptotermitinae</taxon>
        <taxon>Cryptotermes</taxon>
    </lineage>
</organism>
<feature type="region of interest" description="Disordered" evidence="1">
    <location>
        <begin position="1"/>
        <end position="80"/>
    </location>
</feature>
<feature type="compositionally biased region" description="Low complexity" evidence="1">
    <location>
        <begin position="8"/>
        <end position="26"/>
    </location>
</feature>
<evidence type="ECO:0000256" key="1">
    <source>
        <dbReference type="SAM" id="MobiDB-lite"/>
    </source>
</evidence>
<dbReference type="InParanoid" id="A0A2J7RJH1"/>
<comment type="caution">
    <text evidence="2">The sequence shown here is derived from an EMBL/GenBank/DDBJ whole genome shotgun (WGS) entry which is preliminary data.</text>
</comment>
<dbReference type="OrthoDB" id="8197558at2759"/>
<dbReference type="AlphaFoldDB" id="A0A2J7RJH1"/>
<feature type="compositionally biased region" description="Low complexity" evidence="1">
    <location>
        <begin position="120"/>
        <end position="130"/>
    </location>
</feature>
<proteinExistence type="predicted"/>
<feature type="region of interest" description="Disordered" evidence="1">
    <location>
        <begin position="94"/>
        <end position="158"/>
    </location>
</feature>
<name>A0A2J7RJH1_9NEOP</name>
<evidence type="ECO:0000313" key="3">
    <source>
        <dbReference type="Proteomes" id="UP000235965"/>
    </source>
</evidence>
<evidence type="ECO:0000313" key="2">
    <source>
        <dbReference type="EMBL" id="PNF40973.1"/>
    </source>
</evidence>
<feature type="compositionally biased region" description="Polar residues" evidence="1">
    <location>
        <begin position="50"/>
        <end position="60"/>
    </location>
</feature>
<reference evidence="2 3" key="1">
    <citation type="submission" date="2017-12" db="EMBL/GenBank/DDBJ databases">
        <title>Hemimetabolous genomes reveal molecular basis of termite eusociality.</title>
        <authorList>
            <person name="Harrison M.C."/>
            <person name="Jongepier E."/>
            <person name="Robertson H.M."/>
            <person name="Arning N."/>
            <person name="Bitard-Feildel T."/>
            <person name="Chao H."/>
            <person name="Childers C.P."/>
            <person name="Dinh H."/>
            <person name="Doddapaneni H."/>
            <person name="Dugan S."/>
            <person name="Gowin J."/>
            <person name="Greiner C."/>
            <person name="Han Y."/>
            <person name="Hu H."/>
            <person name="Hughes D.S.T."/>
            <person name="Huylmans A.-K."/>
            <person name="Kemena C."/>
            <person name="Kremer L.P.M."/>
            <person name="Lee S.L."/>
            <person name="Lopez-Ezquerra A."/>
            <person name="Mallet L."/>
            <person name="Monroy-Kuhn J.M."/>
            <person name="Moser A."/>
            <person name="Murali S.C."/>
            <person name="Muzny D.M."/>
            <person name="Otani S."/>
            <person name="Piulachs M.-D."/>
            <person name="Poelchau M."/>
            <person name="Qu J."/>
            <person name="Schaub F."/>
            <person name="Wada-Katsumata A."/>
            <person name="Worley K.C."/>
            <person name="Xie Q."/>
            <person name="Ylla G."/>
            <person name="Poulsen M."/>
            <person name="Gibbs R.A."/>
            <person name="Schal C."/>
            <person name="Richards S."/>
            <person name="Belles X."/>
            <person name="Korb J."/>
            <person name="Bornberg-Bauer E."/>
        </authorList>
    </citation>
    <scope>NUCLEOTIDE SEQUENCE [LARGE SCALE GENOMIC DNA]</scope>
    <source>
        <tissue evidence="2">Whole body</tissue>
    </source>
</reference>